<dbReference type="EMBL" id="OV725077">
    <property type="protein sequence ID" value="CAH1392167.1"/>
    <property type="molecule type" value="Genomic_DNA"/>
</dbReference>
<dbReference type="OrthoDB" id="6105938at2759"/>
<keyword evidence="1" id="KW-0479">Metal-binding</keyword>
<reference evidence="7" key="1">
    <citation type="submission" date="2022-01" db="EMBL/GenBank/DDBJ databases">
        <authorList>
            <person name="King R."/>
        </authorList>
    </citation>
    <scope>NUCLEOTIDE SEQUENCE</scope>
</reference>
<gene>
    <name evidence="7" type="ORF">NEZAVI_LOCUS3035</name>
</gene>
<feature type="domain" description="C2H2-type" evidence="6">
    <location>
        <begin position="33"/>
        <end position="60"/>
    </location>
</feature>
<evidence type="ECO:0000256" key="3">
    <source>
        <dbReference type="ARBA" id="ARBA00022771"/>
    </source>
</evidence>
<dbReference type="PROSITE" id="PS00028">
    <property type="entry name" value="ZINC_FINGER_C2H2_1"/>
    <property type="match status" value="4"/>
</dbReference>
<evidence type="ECO:0000313" key="8">
    <source>
        <dbReference type="Proteomes" id="UP001152798"/>
    </source>
</evidence>
<dbReference type="InterPro" id="IPR036236">
    <property type="entry name" value="Znf_C2H2_sf"/>
</dbReference>
<evidence type="ECO:0000313" key="7">
    <source>
        <dbReference type="EMBL" id="CAH1392167.1"/>
    </source>
</evidence>
<evidence type="ECO:0000256" key="4">
    <source>
        <dbReference type="ARBA" id="ARBA00022833"/>
    </source>
</evidence>
<name>A0A9P0E4H1_NEZVI</name>
<keyword evidence="4" id="KW-0862">Zinc</keyword>
<dbReference type="InterPro" id="IPR013087">
    <property type="entry name" value="Znf_C2H2_type"/>
</dbReference>
<dbReference type="PROSITE" id="PS50157">
    <property type="entry name" value="ZINC_FINGER_C2H2_2"/>
    <property type="match status" value="4"/>
</dbReference>
<feature type="domain" description="C2H2-type" evidence="6">
    <location>
        <begin position="96"/>
        <end position="123"/>
    </location>
</feature>
<dbReference type="PANTHER" id="PTHR24379:SF121">
    <property type="entry name" value="C2H2-TYPE DOMAIN-CONTAINING PROTEIN"/>
    <property type="match status" value="1"/>
</dbReference>
<dbReference type="PANTHER" id="PTHR24379">
    <property type="entry name" value="KRAB AND ZINC FINGER DOMAIN-CONTAINING"/>
    <property type="match status" value="1"/>
</dbReference>
<dbReference type="SUPFAM" id="SSF57667">
    <property type="entry name" value="beta-beta-alpha zinc fingers"/>
    <property type="match status" value="4"/>
</dbReference>
<evidence type="ECO:0000256" key="5">
    <source>
        <dbReference type="PROSITE-ProRule" id="PRU00042"/>
    </source>
</evidence>
<dbReference type="SMART" id="SM00355">
    <property type="entry name" value="ZnF_C2H2"/>
    <property type="match status" value="8"/>
</dbReference>
<feature type="domain" description="C2H2-type" evidence="6">
    <location>
        <begin position="259"/>
        <end position="286"/>
    </location>
</feature>
<feature type="domain" description="C2H2-type" evidence="6">
    <location>
        <begin position="70"/>
        <end position="93"/>
    </location>
</feature>
<keyword evidence="2" id="KW-0677">Repeat</keyword>
<dbReference type="AlphaFoldDB" id="A0A9P0E4H1"/>
<dbReference type="Pfam" id="PF00096">
    <property type="entry name" value="zf-C2H2"/>
    <property type="match status" value="1"/>
</dbReference>
<evidence type="ECO:0000256" key="2">
    <source>
        <dbReference type="ARBA" id="ARBA00022737"/>
    </source>
</evidence>
<accession>A0A9P0E4H1</accession>
<sequence>MSQYPNESESIVEGNNGVSISRYDVSESEYSSYNCKYCLYGTNTIKALRRHERAHILPGPSARKELKPLNCCEFCNIKFVQKKDLEEHMKTHAVGMVCSLCSYTSANKNILKNHVRAHGNKRSFQCLLCTERMTNHKMFDTHMNKHVLTLSSCKWCRFMTDTPSRLKAHFQVHMKTKQIKCNFCDYFCFVERDMNEHMTLHENDKHYGKQTETQNDKICKEDEHDVTKSEEDLEYKDKVSLLNEADSFNIKRLLKRAFFKCSICGEIQNTDDALQRHSYKHILQQQYSCHFCNFSCRNKEEIRDHLIEHLPIFDMSEVGK</sequence>
<organism evidence="7 8">
    <name type="scientific">Nezara viridula</name>
    <name type="common">Southern green stink bug</name>
    <name type="synonym">Cimex viridulus</name>
    <dbReference type="NCBI Taxonomy" id="85310"/>
    <lineage>
        <taxon>Eukaryota</taxon>
        <taxon>Metazoa</taxon>
        <taxon>Ecdysozoa</taxon>
        <taxon>Arthropoda</taxon>
        <taxon>Hexapoda</taxon>
        <taxon>Insecta</taxon>
        <taxon>Pterygota</taxon>
        <taxon>Neoptera</taxon>
        <taxon>Paraneoptera</taxon>
        <taxon>Hemiptera</taxon>
        <taxon>Heteroptera</taxon>
        <taxon>Panheteroptera</taxon>
        <taxon>Pentatomomorpha</taxon>
        <taxon>Pentatomoidea</taxon>
        <taxon>Pentatomidae</taxon>
        <taxon>Pentatominae</taxon>
        <taxon>Nezara</taxon>
    </lineage>
</organism>
<dbReference type="Gene3D" id="3.30.160.60">
    <property type="entry name" value="Classic Zinc Finger"/>
    <property type="match status" value="4"/>
</dbReference>
<protein>
    <recommendedName>
        <fullName evidence="6">C2H2-type domain-containing protein</fullName>
    </recommendedName>
</protein>
<keyword evidence="3 5" id="KW-0863">Zinc-finger</keyword>
<evidence type="ECO:0000256" key="1">
    <source>
        <dbReference type="ARBA" id="ARBA00022723"/>
    </source>
</evidence>
<keyword evidence="8" id="KW-1185">Reference proteome</keyword>
<dbReference type="Proteomes" id="UP001152798">
    <property type="component" value="Chromosome 1"/>
</dbReference>
<dbReference type="GO" id="GO:0008270">
    <property type="term" value="F:zinc ion binding"/>
    <property type="evidence" value="ECO:0007669"/>
    <property type="project" value="UniProtKB-KW"/>
</dbReference>
<evidence type="ECO:0000259" key="6">
    <source>
        <dbReference type="PROSITE" id="PS50157"/>
    </source>
</evidence>
<proteinExistence type="predicted"/>